<protein>
    <submittedName>
        <fullName evidence="1">DUF2634 domain-containing protein</fullName>
    </submittedName>
</protein>
<reference evidence="2" key="1">
    <citation type="submission" date="2018-02" db="EMBL/GenBank/DDBJ databases">
        <title>The complete genome of bacterial strain SGAirxxxx.</title>
        <authorList>
            <person name="Schuster S.C."/>
        </authorList>
    </citation>
    <scope>NUCLEOTIDE SEQUENCE [LARGE SCALE GENOMIC DNA]</scope>
    <source>
        <strain evidence="2">SGAir0734</strain>
    </source>
</reference>
<dbReference type="InterPro" id="IPR020288">
    <property type="entry name" value="Sheath_initiator"/>
</dbReference>
<dbReference type="SUPFAM" id="SSF160719">
    <property type="entry name" value="gpW/gp25-like"/>
    <property type="match status" value="1"/>
</dbReference>
<evidence type="ECO:0000313" key="1">
    <source>
        <dbReference type="EMBL" id="AWO74979.1"/>
    </source>
</evidence>
<dbReference type="AlphaFoldDB" id="A0A2Z3NB97"/>
<gene>
    <name evidence="1" type="ORF">C1N76_11055</name>
</gene>
<dbReference type="Proteomes" id="UP000246996">
    <property type="component" value="Chromosome"/>
</dbReference>
<proteinExistence type="predicted"/>
<evidence type="ECO:0000313" key="2">
    <source>
        <dbReference type="Proteomes" id="UP000246996"/>
    </source>
</evidence>
<accession>A0A2Z3NB97</accession>
<dbReference type="RefSeq" id="WP_033016788.1">
    <property type="nucleotide sequence ID" value="NZ_CP027303.2"/>
</dbReference>
<dbReference type="Pfam" id="PF10934">
    <property type="entry name" value="Sheath_initiator"/>
    <property type="match status" value="1"/>
</dbReference>
<name>A0A2Z3NB97_GEOTH</name>
<sequence>MAVLPSEDILMDDTDIVDTSVFPTKTYRLDFERGRCIGMIDGLEAIKQSIFKMLSTERFKHLIYSDDYGFENLSGKERLFVQAELPRRIEEAVLQDARILAVEDISIQFQADSAIATFVCRTVYGKIEASKEVSSIV</sequence>
<organism evidence="1 2">
    <name type="scientific">Geobacillus thermoleovorans</name>
    <name type="common">Bacillus thermoleovorans</name>
    <dbReference type="NCBI Taxonomy" id="33941"/>
    <lineage>
        <taxon>Bacteria</taxon>
        <taxon>Bacillati</taxon>
        <taxon>Bacillota</taxon>
        <taxon>Bacilli</taxon>
        <taxon>Bacillales</taxon>
        <taxon>Anoxybacillaceae</taxon>
        <taxon>Geobacillus</taxon>
        <taxon>Geobacillus thermoleovorans group</taxon>
    </lineage>
</organism>
<dbReference type="EMBL" id="CP027303">
    <property type="protein sequence ID" value="AWO74979.1"/>
    <property type="molecule type" value="Genomic_DNA"/>
</dbReference>